<dbReference type="InterPro" id="IPR009799">
    <property type="entry name" value="EthD_dom"/>
</dbReference>
<keyword evidence="4" id="KW-1185">Reference proteome</keyword>
<evidence type="ECO:0000313" key="3">
    <source>
        <dbReference type="EMBL" id="PMD32340.1"/>
    </source>
</evidence>
<name>A0A2J6R1E4_HYAVF</name>
<feature type="domain" description="EthD" evidence="2">
    <location>
        <begin position="16"/>
        <end position="106"/>
    </location>
</feature>
<protein>
    <recommendedName>
        <fullName evidence="2">EthD domain-containing protein</fullName>
    </recommendedName>
</protein>
<accession>A0A2J6R1E4</accession>
<dbReference type="SUPFAM" id="SSF54909">
    <property type="entry name" value="Dimeric alpha+beta barrel"/>
    <property type="match status" value="1"/>
</dbReference>
<dbReference type="STRING" id="1149755.A0A2J6R1E4"/>
<dbReference type="EMBL" id="KZ613959">
    <property type="protein sequence ID" value="PMD32340.1"/>
    <property type="molecule type" value="Genomic_DNA"/>
</dbReference>
<proteinExistence type="inferred from homology"/>
<organism evidence="3 4">
    <name type="scientific">Hyaloscypha variabilis (strain UAMH 11265 / GT02V1 / F)</name>
    <name type="common">Meliniomyces variabilis</name>
    <dbReference type="NCBI Taxonomy" id="1149755"/>
    <lineage>
        <taxon>Eukaryota</taxon>
        <taxon>Fungi</taxon>
        <taxon>Dikarya</taxon>
        <taxon>Ascomycota</taxon>
        <taxon>Pezizomycotina</taxon>
        <taxon>Leotiomycetes</taxon>
        <taxon>Helotiales</taxon>
        <taxon>Hyaloscyphaceae</taxon>
        <taxon>Hyaloscypha</taxon>
        <taxon>Hyaloscypha variabilis</taxon>
    </lineage>
</organism>
<gene>
    <name evidence="3" type="ORF">L207DRAFT_500023</name>
</gene>
<dbReference type="GO" id="GO:0016491">
    <property type="term" value="F:oxidoreductase activity"/>
    <property type="evidence" value="ECO:0007669"/>
    <property type="project" value="InterPro"/>
</dbReference>
<evidence type="ECO:0000259" key="2">
    <source>
        <dbReference type="Pfam" id="PF07110"/>
    </source>
</evidence>
<evidence type="ECO:0000256" key="1">
    <source>
        <dbReference type="ARBA" id="ARBA00005986"/>
    </source>
</evidence>
<evidence type="ECO:0000313" key="4">
    <source>
        <dbReference type="Proteomes" id="UP000235786"/>
    </source>
</evidence>
<dbReference type="InterPro" id="IPR011008">
    <property type="entry name" value="Dimeric_a/b-barrel"/>
</dbReference>
<dbReference type="Gene3D" id="3.30.70.100">
    <property type="match status" value="1"/>
</dbReference>
<comment type="similarity">
    <text evidence="1">Belongs to the tpcK family.</text>
</comment>
<sequence>MAKLVHVQILIKKLDALSDEEFHTYWRDPHPKIWLSVDIVKKNVIKYSQFHVDQKTSGQLTAAGLPMAEFDGGVNIWGRSLEELMAVFHDEEYLKAVVPDEEKFLKRGETVMMLGWDEDLKG</sequence>
<dbReference type="Pfam" id="PF07110">
    <property type="entry name" value="EthD"/>
    <property type="match status" value="1"/>
</dbReference>
<reference evidence="3 4" key="1">
    <citation type="submission" date="2016-04" db="EMBL/GenBank/DDBJ databases">
        <title>A degradative enzymes factory behind the ericoid mycorrhizal symbiosis.</title>
        <authorList>
            <consortium name="DOE Joint Genome Institute"/>
            <person name="Martino E."/>
            <person name="Morin E."/>
            <person name="Grelet G."/>
            <person name="Kuo A."/>
            <person name="Kohler A."/>
            <person name="Daghino S."/>
            <person name="Barry K."/>
            <person name="Choi C."/>
            <person name="Cichocki N."/>
            <person name="Clum A."/>
            <person name="Copeland A."/>
            <person name="Hainaut M."/>
            <person name="Haridas S."/>
            <person name="Labutti K."/>
            <person name="Lindquist E."/>
            <person name="Lipzen A."/>
            <person name="Khouja H.-R."/>
            <person name="Murat C."/>
            <person name="Ohm R."/>
            <person name="Olson A."/>
            <person name="Spatafora J."/>
            <person name="Veneault-Fourrey C."/>
            <person name="Henrissat B."/>
            <person name="Grigoriev I."/>
            <person name="Martin F."/>
            <person name="Perotto S."/>
        </authorList>
    </citation>
    <scope>NUCLEOTIDE SEQUENCE [LARGE SCALE GENOMIC DNA]</scope>
    <source>
        <strain evidence="3 4">F</strain>
    </source>
</reference>
<dbReference type="OrthoDB" id="3183782at2759"/>
<dbReference type="AlphaFoldDB" id="A0A2J6R1E4"/>
<dbReference type="Proteomes" id="UP000235786">
    <property type="component" value="Unassembled WGS sequence"/>
</dbReference>